<organism evidence="2 3">
    <name type="scientific">Plakobranchus ocellatus</name>
    <dbReference type="NCBI Taxonomy" id="259542"/>
    <lineage>
        <taxon>Eukaryota</taxon>
        <taxon>Metazoa</taxon>
        <taxon>Spiralia</taxon>
        <taxon>Lophotrochozoa</taxon>
        <taxon>Mollusca</taxon>
        <taxon>Gastropoda</taxon>
        <taxon>Heterobranchia</taxon>
        <taxon>Euthyneura</taxon>
        <taxon>Panpulmonata</taxon>
        <taxon>Sacoglossa</taxon>
        <taxon>Placobranchoidea</taxon>
        <taxon>Plakobranchidae</taxon>
        <taxon>Plakobranchus</taxon>
    </lineage>
</organism>
<dbReference type="Proteomes" id="UP000735302">
    <property type="component" value="Unassembled WGS sequence"/>
</dbReference>
<reference evidence="2 3" key="1">
    <citation type="journal article" date="2021" name="Elife">
        <title>Chloroplast acquisition without the gene transfer in kleptoplastic sea slugs, Plakobranchus ocellatus.</title>
        <authorList>
            <person name="Maeda T."/>
            <person name="Takahashi S."/>
            <person name="Yoshida T."/>
            <person name="Shimamura S."/>
            <person name="Takaki Y."/>
            <person name="Nagai Y."/>
            <person name="Toyoda A."/>
            <person name="Suzuki Y."/>
            <person name="Arimoto A."/>
            <person name="Ishii H."/>
            <person name="Satoh N."/>
            <person name="Nishiyama T."/>
            <person name="Hasebe M."/>
            <person name="Maruyama T."/>
            <person name="Minagawa J."/>
            <person name="Obokata J."/>
            <person name="Shigenobu S."/>
        </authorList>
    </citation>
    <scope>NUCLEOTIDE SEQUENCE [LARGE SCALE GENOMIC DNA]</scope>
</reference>
<evidence type="ECO:0000256" key="1">
    <source>
        <dbReference type="SAM" id="MobiDB-lite"/>
    </source>
</evidence>
<gene>
    <name evidence="2" type="ORF">PoB_006821900</name>
</gene>
<protein>
    <submittedName>
        <fullName evidence="2">Uncharacterized protein</fullName>
    </submittedName>
</protein>
<comment type="caution">
    <text evidence="2">The sequence shown here is derived from an EMBL/GenBank/DDBJ whole genome shotgun (WGS) entry which is preliminary data.</text>
</comment>
<evidence type="ECO:0000313" key="3">
    <source>
        <dbReference type="Proteomes" id="UP000735302"/>
    </source>
</evidence>
<proteinExistence type="predicted"/>
<dbReference type="EMBL" id="BLXT01007705">
    <property type="protein sequence ID" value="GFO41714.1"/>
    <property type="molecule type" value="Genomic_DNA"/>
</dbReference>
<feature type="region of interest" description="Disordered" evidence="1">
    <location>
        <begin position="1"/>
        <end position="22"/>
    </location>
</feature>
<evidence type="ECO:0000313" key="2">
    <source>
        <dbReference type="EMBL" id="GFO41714.1"/>
    </source>
</evidence>
<name>A0AAV4DC28_9GAST</name>
<keyword evidence="3" id="KW-1185">Reference proteome</keyword>
<accession>A0AAV4DC28</accession>
<sequence>MSEVPTTATVGPRRNRQSLPDPLPVFSEGLRLAGRPRLSQILFFKPLAPHSSQQTARVSPRRMFDMLSICWQKSSVVE</sequence>
<dbReference type="AlphaFoldDB" id="A0AAV4DC28"/>